<dbReference type="EMBL" id="BSEV01000020">
    <property type="protein sequence ID" value="GLK13133.1"/>
    <property type="molecule type" value="Genomic_DNA"/>
</dbReference>
<organism evidence="2 3">
    <name type="scientific">Streptosporangium carneum</name>
    <dbReference type="NCBI Taxonomy" id="47481"/>
    <lineage>
        <taxon>Bacteria</taxon>
        <taxon>Bacillati</taxon>
        <taxon>Actinomycetota</taxon>
        <taxon>Actinomycetes</taxon>
        <taxon>Streptosporangiales</taxon>
        <taxon>Streptosporangiaceae</taxon>
        <taxon>Streptosporangium</taxon>
    </lineage>
</organism>
<gene>
    <name evidence="2" type="ORF">GCM10017600_65440</name>
</gene>
<proteinExistence type="predicted"/>
<keyword evidence="3" id="KW-1185">Reference proteome</keyword>
<reference evidence="2" key="1">
    <citation type="journal article" date="2014" name="Int. J. Syst. Evol. Microbiol.">
        <title>Complete genome sequence of Corynebacterium casei LMG S-19264T (=DSM 44701T), isolated from a smear-ripened cheese.</title>
        <authorList>
            <consortium name="US DOE Joint Genome Institute (JGI-PGF)"/>
            <person name="Walter F."/>
            <person name="Albersmeier A."/>
            <person name="Kalinowski J."/>
            <person name="Ruckert C."/>
        </authorList>
    </citation>
    <scope>NUCLEOTIDE SEQUENCE</scope>
    <source>
        <strain evidence="2">VKM Ac-2007</strain>
    </source>
</reference>
<protein>
    <submittedName>
        <fullName evidence="2">Uncharacterized protein</fullName>
    </submittedName>
</protein>
<feature type="region of interest" description="Disordered" evidence="1">
    <location>
        <begin position="79"/>
        <end position="105"/>
    </location>
</feature>
<accession>A0A9W6I8G8</accession>
<reference evidence="2" key="2">
    <citation type="submission" date="2023-01" db="EMBL/GenBank/DDBJ databases">
        <authorList>
            <person name="Sun Q."/>
            <person name="Evtushenko L."/>
        </authorList>
    </citation>
    <scope>NUCLEOTIDE SEQUENCE</scope>
    <source>
        <strain evidence="2">VKM Ac-2007</strain>
    </source>
</reference>
<evidence type="ECO:0000313" key="2">
    <source>
        <dbReference type="EMBL" id="GLK13133.1"/>
    </source>
</evidence>
<feature type="region of interest" description="Disordered" evidence="1">
    <location>
        <begin position="39"/>
        <end position="65"/>
    </location>
</feature>
<evidence type="ECO:0000313" key="3">
    <source>
        <dbReference type="Proteomes" id="UP001143474"/>
    </source>
</evidence>
<name>A0A9W6I8G8_9ACTN</name>
<comment type="caution">
    <text evidence="2">The sequence shown here is derived from an EMBL/GenBank/DDBJ whole genome shotgun (WGS) entry which is preliminary data.</text>
</comment>
<dbReference type="AlphaFoldDB" id="A0A9W6I8G8"/>
<sequence length="105" mass="10878">MTGGVLVPPLISSACAGKRPLQGMMITWWPSPGCGVVPLPDERGSAPGITPGALMGDSGNDEQPHKGIYLKMDIQGRMKKAEMPRSVDTGPESACVSPAGRFGEG</sequence>
<evidence type="ECO:0000256" key="1">
    <source>
        <dbReference type="SAM" id="MobiDB-lite"/>
    </source>
</evidence>
<dbReference type="Proteomes" id="UP001143474">
    <property type="component" value="Unassembled WGS sequence"/>
</dbReference>